<protein>
    <submittedName>
        <fullName evidence="3">Uncharacterized protein</fullName>
    </submittedName>
</protein>
<dbReference type="AlphaFoldDB" id="A0A915P7R8"/>
<proteinExistence type="predicted"/>
<evidence type="ECO:0000313" key="3">
    <source>
        <dbReference type="WBParaSite" id="scf7180000423119.g10255"/>
    </source>
</evidence>
<sequence length="351" mass="41272">MDKHRFELKLHMRKNSADTDFSGYILHSKITEKYDYCKFDKHELSTGDKTPIAFQKNIYTLEVLFNKQILTGPIQIDAGIDKAILIPLNSSTKHKVFNSTHCGDFADFARPTRVLKFIANKIHPNLKMKLLCVNTRVVYDLMEHSDYYSTLYYHRRVCQDDKYLLNIEENEYNIVAIECEEAIYENQIENLYLITIQNLAEDNSKISSLCKLHRNNPKTINVREIELELEKYRKSNNKKEENTKKTSKGQQSKVIHEQIEREPISTNNKEKSFNNIINDAHKHLGDCSIAINNSQKFLKYIYKYSSSAIDELIDNAKNERIDNYFEYIKHDTEYLEKLEAKSIYLINELTK</sequence>
<reference evidence="3" key="1">
    <citation type="submission" date="2022-11" db="UniProtKB">
        <authorList>
            <consortium name="WormBaseParasite"/>
        </authorList>
    </citation>
    <scope>IDENTIFICATION</scope>
</reference>
<evidence type="ECO:0000256" key="1">
    <source>
        <dbReference type="SAM" id="MobiDB-lite"/>
    </source>
</evidence>
<feature type="region of interest" description="Disordered" evidence="1">
    <location>
        <begin position="236"/>
        <end position="261"/>
    </location>
</feature>
<evidence type="ECO:0000313" key="2">
    <source>
        <dbReference type="Proteomes" id="UP000887560"/>
    </source>
</evidence>
<name>A0A915P7R8_9BILA</name>
<organism evidence="2 3">
    <name type="scientific">Meloidogyne floridensis</name>
    <dbReference type="NCBI Taxonomy" id="298350"/>
    <lineage>
        <taxon>Eukaryota</taxon>
        <taxon>Metazoa</taxon>
        <taxon>Ecdysozoa</taxon>
        <taxon>Nematoda</taxon>
        <taxon>Chromadorea</taxon>
        <taxon>Rhabditida</taxon>
        <taxon>Tylenchina</taxon>
        <taxon>Tylenchomorpha</taxon>
        <taxon>Tylenchoidea</taxon>
        <taxon>Meloidogynidae</taxon>
        <taxon>Meloidogyninae</taxon>
        <taxon>Meloidogyne</taxon>
    </lineage>
</organism>
<keyword evidence="2" id="KW-1185">Reference proteome</keyword>
<dbReference type="WBParaSite" id="scf7180000423119.g10255">
    <property type="protein sequence ID" value="scf7180000423119.g10255"/>
    <property type="gene ID" value="scf7180000423119.g10255"/>
</dbReference>
<accession>A0A915P7R8</accession>
<dbReference type="Proteomes" id="UP000887560">
    <property type="component" value="Unplaced"/>
</dbReference>